<dbReference type="Pfam" id="PF12697">
    <property type="entry name" value="Abhydrolase_6"/>
    <property type="match status" value="1"/>
</dbReference>
<accession>A0ABY8UVH0</accession>
<dbReference type="Gene3D" id="3.40.50.1820">
    <property type="entry name" value="alpha/beta hydrolase"/>
    <property type="match status" value="1"/>
</dbReference>
<evidence type="ECO:0000259" key="1">
    <source>
        <dbReference type="Pfam" id="PF12697"/>
    </source>
</evidence>
<dbReference type="InterPro" id="IPR050266">
    <property type="entry name" value="AB_hydrolase_sf"/>
</dbReference>
<dbReference type="InterPro" id="IPR029058">
    <property type="entry name" value="AB_hydrolase_fold"/>
</dbReference>
<dbReference type="InterPro" id="IPR000073">
    <property type="entry name" value="AB_hydrolase_1"/>
</dbReference>
<keyword evidence="2" id="KW-0378">Hydrolase</keyword>
<dbReference type="SUPFAM" id="SSF53474">
    <property type="entry name" value="alpha/beta-Hydrolases"/>
    <property type="match status" value="1"/>
</dbReference>
<evidence type="ECO:0000313" key="3">
    <source>
        <dbReference type="Proteomes" id="UP001236652"/>
    </source>
</evidence>
<dbReference type="Proteomes" id="UP001236652">
    <property type="component" value="Chromosome"/>
</dbReference>
<gene>
    <name evidence="2" type="ORF">QNI29_13440</name>
</gene>
<sequence length="226" mass="25444">MDKLYMLHGFMGTGGSHFAEQIPFFRENYEVIALDLPGHGASEIEANSPYFEGALEWVIAQIKERGKGYILGLSLGASLAIHVGLKEPGLLKGMILTGYSPFIPNHLKDVMEKQYKYFSNIEENDPSITNQLKKLHGEKWYQTLKKVLYSQTYHYPSVSEARLRDLQVPAIIANGSNDQHEVDAIQYVKKHSKDIKVALIPYAGHTANIDSGGIYNLIVEEFLNHH</sequence>
<evidence type="ECO:0000313" key="2">
    <source>
        <dbReference type="EMBL" id="WIF96751.1"/>
    </source>
</evidence>
<dbReference type="EMBL" id="CP126446">
    <property type="protein sequence ID" value="WIF96751.1"/>
    <property type="molecule type" value="Genomic_DNA"/>
</dbReference>
<keyword evidence="3" id="KW-1185">Reference proteome</keyword>
<feature type="domain" description="AB hydrolase-1" evidence="1">
    <location>
        <begin position="6"/>
        <end position="209"/>
    </location>
</feature>
<dbReference type="RefSeq" id="WP_231417017.1">
    <property type="nucleotide sequence ID" value="NZ_CP126446.1"/>
</dbReference>
<reference evidence="2 3" key="1">
    <citation type="submission" date="2023-05" db="EMBL/GenBank/DDBJ databases">
        <title>Comparative genomics reveals the evidence of polycyclic aromatic hydrocarbons degradation in moderately halophilic genus Pontibacillus.</title>
        <authorList>
            <person name="Yang H."/>
            <person name="Qian Z."/>
        </authorList>
    </citation>
    <scope>NUCLEOTIDE SEQUENCE [LARGE SCALE GENOMIC DNA]</scope>
    <source>
        <strain evidence="3">HN14</strain>
    </source>
</reference>
<proteinExistence type="predicted"/>
<dbReference type="PRINTS" id="PR00111">
    <property type="entry name" value="ABHYDROLASE"/>
</dbReference>
<name>A0ABY8UVH0_9BACI</name>
<protein>
    <submittedName>
        <fullName evidence="2">Alpha/beta fold hydrolase</fullName>
    </submittedName>
</protein>
<dbReference type="GO" id="GO:0016787">
    <property type="term" value="F:hydrolase activity"/>
    <property type="evidence" value="ECO:0007669"/>
    <property type="project" value="UniProtKB-KW"/>
</dbReference>
<organism evidence="2 3">
    <name type="scientific">Pontibacillus chungwhensis</name>
    <dbReference type="NCBI Taxonomy" id="265426"/>
    <lineage>
        <taxon>Bacteria</taxon>
        <taxon>Bacillati</taxon>
        <taxon>Bacillota</taxon>
        <taxon>Bacilli</taxon>
        <taxon>Bacillales</taxon>
        <taxon>Bacillaceae</taxon>
        <taxon>Pontibacillus</taxon>
    </lineage>
</organism>
<dbReference type="PANTHER" id="PTHR43798:SF33">
    <property type="entry name" value="HYDROLASE, PUTATIVE (AFU_ORTHOLOGUE AFUA_2G14860)-RELATED"/>
    <property type="match status" value="1"/>
</dbReference>
<dbReference type="PANTHER" id="PTHR43798">
    <property type="entry name" value="MONOACYLGLYCEROL LIPASE"/>
    <property type="match status" value="1"/>
</dbReference>